<sequence length="146" mass="17034">MPIKNFIEDLICYFKNKLFSSKYVIKGKCKKCGQCCSTILFSDENGYIKTHEDFIKLLKKNKRLNNFTINGKVCDVEKDNPQYGALLFKCKSLKEDGKCANYFFRSLYCRDYPSINPSFIQMGGTTLEGCGYYFDVDKKFEEYLKD</sequence>
<dbReference type="Pfam" id="PF03692">
    <property type="entry name" value="CxxCxxCC"/>
    <property type="match status" value="1"/>
</dbReference>
<gene>
    <name evidence="1" type="ORF">IAA86_08000</name>
</gene>
<dbReference type="InterPro" id="IPR005358">
    <property type="entry name" value="Puta_zinc/iron-chelating_dom"/>
</dbReference>
<reference evidence="1" key="1">
    <citation type="submission" date="2020-10" db="EMBL/GenBank/DDBJ databases">
        <authorList>
            <person name="Gilroy R."/>
        </authorList>
    </citation>
    <scope>NUCLEOTIDE SEQUENCE</scope>
    <source>
        <strain evidence="1">CHK152-2871</strain>
    </source>
</reference>
<dbReference type="Proteomes" id="UP000886865">
    <property type="component" value="Unassembled WGS sequence"/>
</dbReference>
<accession>A0A9D1JY84</accession>
<evidence type="ECO:0000313" key="1">
    <source>
        <dbReference type="EMBL" id="HIS74945.1"/>
    </source>
</evidence>
<dbReference type="AlphaFoldDB" id="A0A9D1JY84"/>
<comment type="caution">
    <text evidence="1">The sequence shown here is derived from an EMBL/GenBank/DDBJ whole genome shotgun (WGS) entry which is preliminary data.</text>
</comment>
<name>A0A9D1JY84_9BACT</name>
<evidence type="ECO:0000313" key="2">
    <source>
        <dbReference type="Proteomes" id="UP000886865"/>
    </source>
</evidence>
<organism evidence="1 2">
    <name type="scientific">Candidatus Galligastranaerophilus intestinavium</name>
    <dbReference type="NCBI Taxonomy" id="2840836"/>
    <lineage>
        <taxon>Bacteria</taxon>
        <taxon>Candidatus Galligastranaerophilus</taxon>
    </lineage>
</organism>
<protein>
    <submittedName>
        <fullName evidence="1">YkgJ family cysteine cluster protein</fullName>
    </submittedName>
</protein>
<proteinExistence type="predicted"/>
<reference evidence="1" key="2">
    <citation type="journal article" date="2021" name="PeerJ">
        <title>Extensive microbial diversity within the chicken gut microbiome revealed by metagenomics and culture.</title>
        <authorList>
            <person name="Gilroy R."/>
            <person name="Ravi A."/>
            <person name="Getino M."/>
            <person name="Pursley I."/>
            <person name="Horton D.L."/>
            <person name="Alikhan N.F."/>
            <person name="Baker D."/>
            <person name="Gharbi K."/>
            <person name="Hall N."/>
            <person name="Watson M."/>
            <person name="Adriaenssens E.M."/>
            <person name="Foster-Nyarko E."/>
            <person name="Jarju S."/>
            <person name="Secka A."/>
            <person name="Antonio M."/>
            <person name="Oren A."/>
            <person name="Chaudhuri R.R."/>
            <person name="La Ragione R."/>
            <person name="Hildebrand F."/>
            <person name="Pallen M.J."/>
        </authorList>
    </citation>
    <scope>NUCLEOTIDE SEQUENCE</scope>
    <source>
        <strain evidence="1">CHK152-2871</strain>
    </source>
</reference>
<dbReference type="EMBL" id="DVJQ01000068">
    <property type="protein sequence ID" value="HIS74945.1"/>
    <property type="molecule type" value="Genomic_DNA"/>
</dbReference>